<dbReference type="Proteomes" id="UP000042512">
    <property type="component" value="Unassembled WGS sequence"/>
</dbReference>
<proteinExistence type="predicted"/>
<sequence>MLSKEDYTEEIGLIKKQNYVEAELYPIVADIIKPTLKDSLSKRYVFGRQRRGLGQIYYGLSNFPDIVILDKTYENKSRKSIKIEEWKKLRGCVEVKNLNYSLITEEKIKSTISNSFEHITGEMEQLTGEMGQLIGDLLWYKKVIYTNGIEWRFLSLDDKEEIDNTIVEVVNKRIETEEAGNSFDWWKNIKDLSFNYTDICLSKDCRQEWNEFVKRVKEIEW</sequence>
<evidence type="ECO:0000313" key="1">
    <source>
        <dbReference type="EMBL" id="CIY91317.1"/>
    </source>
</evidence>
<reference evidence="2 4" key="2">
    <citation type="submission" date="2019-04" db="EMBL/GenBank/DDBJ databases">
        <authorList>
            <consortium name="Pathogen Informatics"/>
        </authorList>
    </citation>
    <scope>NUCLEOTIDE SEQUENCE [LARGE SCALE GENOMIC DNA]</scope>
    <source>
        <strain evidence="2 4">GPSC129</strain>
    </source>
</reference>
<reference evidence="1 3" key="1">
    <citation type="submission" date="2015-03" db="EMBL/GenBank/DDBJ databases">
        <authorList>
            <consortium name="Pathogen Informatics"/>
            <person name="Murphy D."/>
        </authorList>
    </citation>
    <scope>NUCLEOTIDE SEQUENCE [LARGE SCALE GENOMIC DNA]</scope>
    <source>
        <strain evidence="1 3">SMRU975</strain>
    </source>
</reference>
<dbReference type="EMBL" id="CABDQT010000017">
    <property type="protein sequence ID" value="VTH32134.1"/>
    <property type="molecule type" value="Genomic_DNA"/>
</dbReference>
<organism evidence="1 3">
    <name type="scientific">Streptococcus pneumoniae</name>
    <dbReference type="NCBI Taxonomy" id="1313"/>
    <lineage>
        <taxon>Bacteria</taxon>
        <taxon>Bacillati</taxon>
        <taxon>Bacillota</taxon>
        <taxon>Bacilli</taxon>
        <taxon>Lactobacillales</taxon>
        <taxon>Streptococcaceae</taxon>
        <taxon>Streptococcus</taxon>
    </lineage>
</organism>
<gene>
    <name evidence="1" type="ORF">ERS020485_01951</name>
    <name evidence="2" type="ORF">SAMEA3171064_01498</name>
</gene>
<protein>
    <submittedName>
        <fullName evidence="1">Uncharacterized protein</fullName>
    </submittedName>
</protein>
<dbReference type="AlphaFoldDB" id="A0A0B7LS92"/>
<dbReference type="EMBL" id="CKRE01000040">
    <property type="protein sequence ID" value="CIY91317.1"/>
    <property type="molecule type" value="Genomic_DNA"/>
</dbReference>
<dbReference type="RefSeq" id="WP_000949235.1">
    <property type="nucleotide sequence ID" value="NZ_AP026922.1"/>
</dbReference>
<evidence type="ECO:0000313" key="4">
    <source>
        <dbReference type="Proteomes" id="UP000314107"/>
    </source>
</evidence>
<accession>A0A0B7LS92</accession>
<evidence type="ECO:0000313" key="2">
    <source>
        <dbReference type="EMBL" id="VTH32134.1"/>
    </source>
</evidence>
<name>A0A0B7LS92_STREE</name>
<dbReference type="Proteomes" id="UP000314107">
    <property type="component" value="Unassembled WGS sequence"/>
</dbReference>
<evidence type="ECO:0000313" key="3">
    <source>
        <dbReference type="Proteomes" id="UP000042512"/>
    </source>
</evidence>